<evidence type="ECO:0000313" key="2">
    <source>
        <dbReference type="EMBL" id="KAJ3608934.1"/>
    </source>
</evidence>
<dbReference type="AlphaFoldDB" id="A0A9Q0IS53"/>
<organism evidence="2 3">
    <name type="scientific">Muraenolepis orangiensis</name>
    <name type="common">Patagonian moray cod</name>
    <dbReference type="NCBI Taxonomy" id="630683"/>
    <lineage>
        <taxon>Eukaryota</taxon>
        <taxon>Metazoa</taxon>
        <taxon>Chordata</taxon>
        <taxon>Craniata</taxon>
        <taxon>Vertebrata</taxon>
        <taxon>Euteleostomi</taxon>
        <taxon>Actinopterygii</taxon>
        <taxon>Neopterygii</taxon>
        <taxon>Teleostei</taxon>
        <taxon>Neoteleostei</taxon>
        <taxon>Acanthomorphata</taxon>
        <taxon>Zeiogadaria</taxon>
        <taxon>Gadariae</taxon>
        <taxon>Gadiformes</taxon>
        <taxon>Muraenolepidoidei</taxon>
        <taxon>Muraenolepididae</taxon>
        <taxon>Muraenolepis</taxon>
    </lineage>
</organism>
<gene>
    <name evidence="2" type="ORF">NHX12_023462</name>
</gene>
<comment type="caution">
    <text evidence="2">The sequence shown here is derived from an EMBL/GenBank/DDBJ whole genome shotgun (WGS) entry which is preliminary data.</text>
</comment>
<evidence type="ECO:0000313" key="3">
    <source>
        <dbReference type="Proteomes" id="UP001148018"/>
    </source>
</evidence>
<sequence>MSSRLLNVLQTAQGLLNMNSWCGSQPTGAPVFRGERRTPGNERKKKPKEKHVAFLLEEEVTVVEEAVEEEAVASRQEAVASRQEAVLSRQEVVLAGAPAPVLRKRKRRGNKMGRETAAVGATEKVGHI</sequence>
<keyword evidence="3" id="KW-1185">Reference proteome</keyword>
<feature type="compositionally biased region" description="Basic and acidic residues" evidence="1">
    <location>
        <begin position="33"/>
        <end position="42"/>
    </location>
</feature>
<reference evidence="2" key="1">
    <citation type="submission" date="2022-07" db="EMBL/GenBank/DDBJ databases">
        <title>Chromosome-level genome of Muraenolepis orangiensis.</title>
        <authorList>
            <person name="Kim J."/>
        </authorList>
    </citation>
    <scope>NUCLEOTIDE SEQUENCE</scope>
    <source>
        <strain evidence="2">KU_S4_2022</strain>
        <tissue evidence="2">Muscle</tissue>
    </source>
</reference>
<feature type="region of interest" description="Disordered" evidence="1">
    <location>
        <begin position="23"/>
        <end position="49"/>
    </location>
</feature>
<dbReference type="Proteomes" id="UP001148018">
    <property type="component" value="Unassembled WGS sequence"/>
</dbReference>
<dbReference type="EMBL" id="JANIIK010000039">
    <property type="protein sequence ID" value="KAJ3608934.1"/>
    <property type="molecule type" value="Genomic_DNA"/>
</dbReference>
<name>A0A9Q0IS53_9TELE</name>
<evidence type="ECO:0000256" key="1">
    <source>
        <dbReference type="SAM" id="MobiDB-lite"/>
    </source>
</evidence>
<feature type="region of interest" description="Disordered" evidence="1">
    <location>
        <begin position="103"/>
        <end position="128"/>
    </location>
</feature>
<accession>A0A9Q0IS53</accession>
<protein>
    <submittedName>
        <fullName evidence="2">Uncharacterized protein</fullName>
    </submittedName>
</protein>
<proteinExistence type="predicted"/>